<evidence type="ECO:0000313" key="2">
    <source>
        <dbReference type="EMBL" id="KAH7976797.1"/>
    </source>
</evidence>
<proteinExistence type="predicted"/>
<evidence type="ECO:0000256" key="1">
    <source>
        <dbReference type="SAM" id="MobiDB-lite"/>
    </source>
</evidence>
<dbReference type="AlphaFoldDB" id="A0A9D4T5Y6"/>
<reference evidence="2" key="2">
    <citation type="submission" date="2021-09" db="EMBL/GenBank/DDBJ databases">
        <authorList>
            <person name="Jia N."/>
            <person name="Wang J."/>
            <person name="Shi W."/>
            <person name="Du L."/>
            <person name="Sun Y."/>
            <person name="Zhan W."/>
            <person name="Jiang J."/>
            <person name="Wang Q."/>
            <person name="Zhang B."/>
            <person name="Ji P."/>
            <person name="Sakyi L.B."/>
            <person name="Cui X."/>
            <person name="Yuan T."/>
            <person name="Jiang B."/>
            <person name="Yang W."/>
            <person name="Lam T.T.-Y."/>
            <person name="Chang Q."/>
            <person name="Ding S."/>
            <person name="Wang X."/>
            <person name="Zhu J."/>
            <person name="Ruan X."/>
            <person name="Zhao L."/>
            <person name="Wei J."/>
            <person name="Que T."/>
            <person name="Du C."/>
            <person name="Cheng J."/>
            <person name="Dai P."/>
            <person name="Han X."/>
            <person name="Huang E."/>
            <person name="Gao Y."/>
            <person name="Liu J."/>
            <person name="Shao H."/>
            <person name="Ye R."/>
            <person name="Li L."/>
            <person name="Wei W."/>
            <person name="Wang X."/>
            <person name="Wang C."/>
            <person name="Huo Q."/>
            <person name="Li W."/>
            <person name="Guo W."/>
            <person name="Chen H."/>
            <person name="Chen S."/>
            <person name="Zhou L."/>
            <person name="Zhou L."/>
            <person name="Ni X."/>
            <person name="Tian J."/>
            <person name="Zhou Y."/>
            <person name="Sheng Y."/>
            <person name="Liu T."/>
            <person name="Pan Y."/>
            <person name="Xia L."/>
            <person name="Li J."/>
            <person name="Zhao F."/>
            <person name="Cao W."/>
        </authorList>
    </citation>
    <scope>NUCLEOTIDE SEQUENCE</scope>
    <source>
        <strain evidence="2">Rsan-2018</strain>
        <tissue evidence="2">Larvae</tissue>
    </source>
</reference>
<protein>
    <submittedName>
        <fullName evidence="2">Uncharacterized protein</fullName>
    </submittedName>
</protein>
<reference evidence="2" key="1">
    <citation type="journal article" date="2020" name="Cell">
        <title>Large-Scale Comparative Analyses of Tick Genomes Elucidate Their Genetic Diversity and Vector Capacities.</title>
        <authorList>
            <consortium name="Tick Genome and Microbiome Consortium (TIGMIC)"/>
            <person name="Jia N."/>
            <person name="Wang J."/>
            <person name="Shi W."/>
            <person name="Du L."/>
            <person name="Sun Y."/>
            <person name="Zhan W."/>
            <person name="Jiang J.F."/>
            <person name="Wang Q."/>
            <person name="Zhang B."/>
            <person name="Ji P."/>
            <person name="Bell-Sakyi L."/>
            <person name="Cui X.M."/>
            <person name="Yuan T.T."/>
            <person name="Jiang B.G."/>
            <person name="Yang W.F."/>
            <person name="Lam T.T."/>
            <person name="Chang Q.C."/>
            <person name="Ding S.J."/>
            <person name="Wang X.J."/>
            <person name="Zhu J.G."/>
            <person name="Ruan X.D."/>
            <person name="Zhao L."/>
            <person name="Wei J.T."/>
            <person name="Ye R.Z."/>
            <person name="Que T.C."/>
            <person name="Du C.H."/>
            <person name="Zhou Y.H."/>
            <person name="Cheng J.X."/>
            <person name="Dai P.F."/>
            <person name="Guo W.B."/>
            <person name="Han X.H."/>
            <person name="Huang E.J."/>
            <person name="Li L.F."/>
            <person name="Wei W."/>
            <person name="Gao Y.C."/>
            <person name="Liu J.Z."/>
            <person name="Shao H.Z."/>
            <person name="Wang X."/>
            <person name="Wang C.C."/>
            <person name="Yang T.C."/>
            <person name="Huo Q.B."/>
            <person name="Li W."/>
            <person name="Chen H.Y."/>
            <person name="Chen S.E."/>
            <person name="Zhou L.G."/>
            <person name="Ni X.B."/>
            <person name="Tian J.H."/>
            <person name="Sheng Y."/>
            <person name="Liu T."/>
            <person name="Pan Y.S."/>
            <person name="Xia L.Y."/>
            <person name="Li J."/>
            <person name="Zhao F."/>
            <person name="Cao W.C."/>
        </authorList>
    </citation>
    <scope>NUCLEOTIDE SEQUENCE</scope>
    <source>
        <strain evidence="2">Rsan-2018</strain>
    </source>
</reference>
<dbReference type="Proteomes" id="UP000821837">
    <property type="component" value="Chromosome 10"/>
</dbReference>
<evidence type="ECO:0000313" key="3">
    <source>
        <dbReference type="Proteomes" id="UP000821837"/>
    </source>
</evidence>
<organism evidence="2 3">
    <name type="scientific">Rhipicephalus sanguineus</name>
    <name type="common">Brown dog tick</name>
    <name type="synonym">Ixodes sanguineus</name>
    <dbReference type="NCBI Taxonomy" id="34632"/>
    <lineage>
        <taxon>Eukaryota</taxon>
        <taxon>Metazoa</taxon>
        <taxon>Ecdysozoa</taxon>
        <taxon>Arthropoda</taxon>
        <taxon>Chelicerata</taxon>
        <taxon>Arachnida</taxon>
        <taxon>Acari</taxon>
        <taxon>Parasitiformes</taxon>
        <taxon>Ixodida</taxon>
        <taxon>Ixodoidea</taxon>
        <taxon>Ixodidae</taxon>
        <taxon>Rhipicephalinae</taxon>
        <taxon>Rhipicephalus</taxon>
        <taxon>Rhipicephalus</taxon>
    </lineage>
</organism>
<comment type="caution">
    <text evidence="2">The sequence shown here is derived from an EMBL/GenBank/DDBJ whole genome shotgun (WGS) entry which is preliminary data.</text>
</comment>
<accession>A0A9D4T5Y6</accession>
<keyword evidence="3" id="KW-1185">Reference proteome</keyword>
<sequence>MEVEVEGVEISLEEWTDDSWTPPQGFRAQAKRHQALKQQAQIKDAQASKAPQVLLTSRPPPELKRHPLPRLPSHTYHIVGPPKTPIDLTRTSPGDLQTALLKAASLPDLDPAKRDQIRIHPRNNTFTVSVATTDRAIAYQRITSVLLEDDRQIEVHMYAPPPDDAIRGISFYAHTFPTDEETLKDLQDSNPDYQIVGGRRMGRTKNLLITLLGDHLPNGSYTVEASSEYTLSIPK</sequence>
<dbReference type="EMBL" id="JABSTV010001246">
    <property type="protein sequence ID" value="KAH7976797.1"/>
    <property type="molecule type" value="Genomic_DNA"/>
</dbReference>
<gene>
    <name evidence="2" type="ORF">HPB52_019728</name>
</gene>
<name>A0A9D4T5Y6_RHISA</name>
<feature type="region of interest" description="Disordered" evidence="1">
    <location>
        <begin position="56"/>
        <end position="84"/>
    </location>
</feature>